<dbReference type="InterPro" id="IPR019747">
    <property type="entry name" value="FERM_CS"/>
</dbReference>
<dbReference type="InterPro" id="IPR014352">
    <property type="entry name" value="FERM/acyl-CoA-bd_prot_sf"/>
</dbReference>
<feature type="region of interest" description="Disordered" evidence="1">
    <location>
        <begin position="1700"/>
        <end position="1721"/>
    </location>
</feature>
<dbReference type="Proteomes" id="UP000095284">
    <property type="component" value="Unplaced"/>
</dbReference>
<feature type="compositionally biased region" description="Polar residues" evidence="1">
    <location>
        <begin position="354"/>
        <end position="379"/>
    </location>
</feature>
<feature type="region of interest" description="Disordered" evidence="1">
    <location>
        <begin position="1209"/>
        <end position="1241"/>
    </location>
</feature>
<dbReference type="Gene3D" id="1.20.80.10">
    <property type="match status" value="1"/>
</dbReference>
<evidence type="ECO:0000313" key="3">
    <source>
        <dbReference type="Proteomes" id="UP000095284"/>
    </source>
</evidence>
<dbReference type="PANTHER" id="PTHR23280:SF21">
    <property type="entry name" value="PROTEIN 4.1 HOMOLOG"/>
    <property type="match status" value="1"/>
</dbReference>
<feature type="compositionally biased region" description="Polar residues" evidence="1">
    <location>
        <begin position="8"/>
        <end position="21"/>
    </location>
</feature>
<dbReference type="WBParaSite" id="BXY_0145200.1">
    <property type="protein sequence ID" value="BXY_0145200.1"/>
    <property type="gene ID" value="BXY_0145200"/>
</dbReference>
<dbReference type="InterPro" id="IPR008379">
    <property type="entry name" value="Band_4.1_C"/>
</dbReference>
<feature type="compositionally biased region" description="Polar residues" evidence="1">
    <location>
        <begin position="521"/>
        <end position="539"/>
    </location>
</feature>
<dbReference type="GO" id="GO:0005886">
    <property type="term" value="C:plasma membrane"/>
    <property type="evidence" value="ECO:0007669"/>
    <property type="project" value="TreeGrafter"/>
</dbReference>
<dbReference type="Pfam" id="PF00373">
    <property type="entry name" value="FERM_M"/>
    <property type="match status" value="1"/>
</dbReference>
<dbReference type="InterPro" id="IPR018980">
    <property type="entry name" value="FERM_PH-like_C"/>
</dbReference>
<feature type="compositionally biased region" description="Polar residues" evidence="1">
    <location>
        <begin position="390"/>
        <end position="414"/>
    </location>
</feature>
<reference evidence="4" key="1">
    <citation type="submission" date="2016-11" db="UniProtKB">
        <authorList>
            <consortium name="WormBaseParasite"/>
        </authorList>
    </citation>
    <scope>IDENTIFICATION</scope>
</reference>
<dbReference type="PROSITE" id="PS00660">
    <property type="entry name" value="FERM_1"/>
    <property type="match status" value="1"/>
</dbReference>
<dbReference type="InterPro" id="IPR029071">
    <property type="entry name" value="Ubiquitin-like_domsf"/>
</dbReference>
<feature type="compositionally biased region" description="Low complexity" evidence="1">
    <location>
        <begin position="1591"/>
        <end position="1603"/>
    </location>
</feature>
<feature type="compositionally biased region" description="Low complexity" evidence="1">
    <location>
        <begin position="1569"/>
        <end position="1582"/>
    </location>
</feature>
<feature type="region of interest" description="Disordered" evidence="1">
    <location>
        <begin position="1045"/>
        <end position="1114"/>
    </location>
</feature>
<dbReference type="GO" id="GO:0003779">
    <property type="term" value="F:actin binding"/>
    <property type="evidence" value="ECO:0007669"/>
    <property type="project" value="InterPro"/>
</dbReference>
<dbReference type="PRINTS" id="PR00935">
    <property type="entry name" value="BAND41"/>
</dbReference>
<organism evidence="3 4">
    <name type="scientific">Bursaphelenchus xylophilus</name>
    <name type="common">Pinewood nematode worm</name>
    <name type="synonym">Aphelenchoides xylophilus</name>
    <dbReference type="NCBI Taxonomy" id="6326"/>
    <lineage>
        <taxon>Eukaryota</taxon>
        <taxon>Metazoa</taxon>
        <taxon>Ecdysozoa</taxon>
        <taxon>Nematoda</taxon>
        <taxon>Chromadorea</taxon>
        <taxon>Rhabditida</taxon>
        <taxon>Tylenchina</taxon>
        <taxon>Tylenchomorpha</taxon>
        <taxon>Aphelenchoidea</taxon>
        <taxon>Aphelenchoididae</taxon>
        <taxon>Bursaphelenchus</taxon>
    </lineage>
</organism>
<dbReference type="Pfam" id="PF09379">
    <property type="entry name" value="FERM_N"/>
    <property type="match status" value="1"/>
</dbReference>
<evidence type="ECO:0000259" key="2">
    <source>
        <dbReference type="PROSITE" id="PS50057"/>
    </source>
</evidence>
<dbReference type="PANTHER" id="PTHR23280">
    <property type="entry name" value="4.1 G PROTEIN"/>
    <property type="match status" value="1"/>
</dbReference>
<feature type="region of interest" description="Disordered" evidence="1">
    <location>
        <begin position="351"/>
        <end position="414"/>
    </location>
</feature>
<feature type="region of interest" description="Disordered" evidence="1">
    <location>
        <begin position="510"/>
        <end position="541"/>
    </location>
</feature>
<evidence type="ECO:0000256" key="1">
    <source>
        <dbReference type="SAM" id="MobiDB-lite"/>
    </source>
</evidence>
<dbReference type="GO" id="GO:0031032">
    <property type="term" value="P:actomyosin structure organization"/>
    <property type="evidence" value="ECO:0007669"/>
    <property type="project" value="TreeGrafter"/>
</dbReference>
<dbReference type="Gene3D" id="2.30.29.30">
    <property type="entry name" value="Pleckstrin-homology domain (PH domain)/Phosphotyrosine-binding domain (PTB)"/>
    <property type="match status" value="1"/>
</dbReference>
<dbReference type="InterPro" id="IPR000299">
    <property type="entry name" value="FERM_domain"/>
</dbReference>
<dbReference type="PROSITE" id="PS50057">
    <property type="entry name" value="FERM_3"/>
    <property type="match status" value="1"/>
</dbReference>
<feature type="domain" description="FERM" evidence="2">
    <location>
        <begin position="34"/>
        <end position="313"/>
    </location>
</feature>
<dbReference type="CDD" id="cd14473">
    <property type="entry name" value="FERM_B-lobe"/>
    <property type="match status" value="1"/>
</dbReference>
<dbReference type="Pfam" id="PF05902">
    <property type="entry name" value="4_1_CTD"/>
    <property type="match status" value="1"/>
</dbReference>
<name>A0A1I7RL67_BURXY</name>
<protein>
    <submittedName>
        <fullName evidence="4">FERM domain-containing protein</fullName>
    </submittedName>
</protein>
<dbReference type="SMART" id="SM00295">
    <property type="entry name" value="B41"/>
    <property type="match status" value="1"/>
</dbReference>
<feature type="compositionally biased region" description="Basic and acidic residues" evidence="1">
    <location>
        <begin position="1045"/>
        <end position="1059"/>
    </location>
</feature>
<dbReference type="InterPro" id="IPR018979">
    <property type="entry name" value="FERM_N"/>
</dbReference>
<feature type="region of interest" description="Disordered" evidence="1">
    <location>
        <begin position="1"/>
        <end position="21"/>
    </location>
</feature>
<dbReference type="InterPro" id="IPR019748">
    <property type="entry name" value="FERM_central"/>
</dbReference>
<sequence length="1895" mass="213750">MVPAPSDATATMPLSQDEQNSSIIQQGVKPKELHSGNVVLLDGRKLDFQVSKNAEGEILFNLVTDAIGLIEKDYFSLAFYENGSVRKWLYKNKKIQKQVKDLPWDFSLEVKFYTPDPSQLADDFTRHLLTLQLRTDIYNGKLPASLVNQAHLGSLIAQAELGDYSPEKTYGQSLRALNIVPNMSDELESKIIQLYKDQKGKTPPEAELSFLMACRELTLYGMVMFSAKHNGKPVRVGINSAGISVFQEHLRQNYVVWQGMHQLEYQRKSFTIKLKHGEKEGKSSLTFKLDTEPLAKLCWRTAVEHHTFFRLMQPEDKTNKGGFFQLGSGRFRPEGRTHFQTKMASQMFDGTPTAGPQISSAQIVSRSSENLPAANQGSSPVHYADDKSMEGSSPQKRYTITSHMETNSPRTSTLDRSLEVGTVSDSGIENAKSLDSPLYVSTTTQVTAKTTTIPRFGRYTVTETPSPRFLRAEETLPPPTQPEVWPDENVRPGRPTVSTPTLLSAQWFSRQRHPPPLITRTHASATRNSPPTPSRTSISVPPKFLSQHFSSEKRDTVTESSRYTTKIPARSLSAAPYAQLIAMSPNGDQMLPIVRELNESVHTTLMNLPYRSHTVLAEYISSPASSQISTELLSTYRSLLSSAGHSPEEIDYRVKEATISRVYCRRSHLSPKTPYSPLPANAEEAIRTRTPSPNVQFDDTINHCVRIIGMDNTVPLYQYNVSAAEAQRAVQRGAISPSRKQYQSLTREEQVIETPKSRFSFPRRKKHIPRRNIFERNEFQPVVAISRTKELPQAPVRYFSDVYHSGYNLQDRKVIRRKIHEGDESEGSISDLRNYGFSKENAGQVNRLEKSGDLDSCNIREHVLKRSYPKSKGMSRFPKPVAVLHLQRQRRPSHGHTNGFAQVDLSPIPIPPSRLTPQYPEKSGVYTGKLEPLRHSEIVSKPLRSDVSVYHSGQSEPSRNRRFKFFTWARHEGEEEVGDKDPTGYKFDHSPYEGPLDDVNKVNDLDTLPLASYVTKYHEGKTVLKEDEEEIEEPHDKQTAIIHLRSKEDEPQVEEELKPAKAPKQPKEKKPKKEKKDKDQESSFFGFLKSKDRKAHEEVGHVSTPSTSSYPLIGERYEGPLDEVDKQRELDSQPLRSDVSVYHSGQSETAREIPMLFACAMQPKGGFSRNGRLDYGFNRDSYDGPLDNMCTISDLETVPLSGFVTKYHEGESLEKGRKERRPISKPLLTTSTESDEEKGPKQTAIIHVLNGDTAVPDKLRSRTKGQMDTDRQKDYELKIRSVLRNRKPAESNYPLKEEAFDGPLEGLQTETELPTVDIFEYSSPYHHGQSSIKASHKGMAILHLKRLEDELKQPSKSVHQEAQVWDANINGTADRLGLFSLFNRKRKAEDRHWLRTLVRARRGEKSDEFSGIVFKDRSLFNKSDPITDLDIDIVLRRQFEASYEVEILLRDKKTSRFEALFSRRGPVFLPKSLLDDDNASAELRVREVGNKRSGRGVGAGEAFNSGGPQGTRGNDDSDEADESSLASQPHSSNGAAAKRYRHRRAEPTDRPQKLPMAANKATKNGTRVSLLSSLRRQISQFSSKDKKSNKSSKQVSASSSSSDSEVEVEERHAVQNEKSLLSTLTSCVQKNEELPRVRLIARKLEIEQQESGPMYQKASPAKSFAWPNVRELRRYFSHMKVIDGASSLSRRLRRSHRSVYKCESETAPPHTTLQSWHETETSPEQIVTEIDEHGNVIKKTIKTSHETHTIQKQTYQTFSVGNDANEPNGTSNSIENALETIQSINSSIPTAASHAQTRVLVYGKDGEQLETSDVQYDENQVVSSKVVTTGNRTIETITYKTVKDGVVSTNVEHRVTIQGPEVDHEAELRKAIIEATGLNPRYEVQRVEVKQERLA</sequence>
<dbReference type="Gene3D" id="3.10.20.90">
    <property type="entry name" value="Phosphatidylinositol 3-kinase Catalytic Subunit, Chain A, domain 1"/>
    <property type="match status" value="1"/>
</dbReference>
<proteinExistence type="predicted"/>
<dbReference type="Pfam" id="PF09380">
    <property type="entry name" value="FERM_C"/>
    <property type="match status" value="1"/>
</dbReference>
<dbReference type="GO" id="GO:0005856">
    <property type="term" value="C:cytoskeleton"/>
    <property type="evidence" value="ECO:0007669"/>
    <property type="project" value="InterPro"/>
</dbReference>
<dbReference type="InterPro" id="IPR035963">
    <property type="entry name" value="FERM_2"/>
</dbReference>
<dbReference type="SMART" id="SM01196">
    <property type="entry name" value="FERM_C"/>
    <property type="match status" value="1"/>
</dbReference>
<dbReference type="InterPro" id="IPR011993">
    <property type="entry name" value="PH-like_dom_sf"/>
</dbReference>
<dbReference type="GO" id="GO:0005198">
    <property type="term" value="F:structural molecule activity"/>
    <property type="evidence" value="ECO:0007669"/>
    <property type="project" value="InterPro"/>
</dbReference>
<dbReference type="SUPFAM" id="SSF50729">
    <property type="entry name" value="PH domain-like"/>
    <property type="match status" value="1"/>
</dbReference>
<feature type="region of interest" description="Disordered" evidence="1">
    <location>
        <begin position="471"/>
        <end position="498"/>
    </location>
</feature>
<dbReference type="SUPFAM" id="SSF47031">
    <property type="entry name" value="Second domain of FERM"/>
    <property type="match status" value="1"/>
</dbReference>
<dbReference type="SUPFAM" id="SSF54236">
    <property type="entry name" value="Ubiquitin-like"/>
    <property type="match status" value="1"/>
</dbReference>
<evidence type="ECO:0000313" key="4">
    <source>
        <dbReference type="WBParaSite" id="BXY_0145200.1"/>
    </source>
</evidence>
<dbReference type="InterPro" id="IPR019749">
    <property type="entry name" value="Band_41_domain"/>
</dbReference>
<dbReference type="eggNOG" id="KOG3527">
    <property type="taxonomic scope" value="Eukaryota"/>
</dbReference>
<accession>A0A1I7RL67</accession>
<feature type="region of interest" description="Disordered" evidence="1">
    <location>
        <begin position="1492"/>
        <end position="1614"/>
    </location>
</feature>